<reference evidence="1" key="1">
    <citation type="submission" date="2024-04" db="EMBL/GenBank/DDBJ databases">
        <authorList>
            <consortium name="Molecular Ecology Group"/>
        </authorList>
    </citation>
    <scope>NUCLEOTIDE SEQUENCE</scope>
</reference>
<evidence type="ECO:0000313" key="1">
    <source>
        <dbReference type="EMBL" id="CAL1684355.1"/>
    </source>
</evidence>
<evidence type="ECO:0000313" key="2">
    <source>
        <dbReference type="Proteomes" id="UP001497644"/>
    </source>
</evidence>
<dbReference type="EMBL" id="OZ034828">
    <property type="protein sequence ID" value="CAL1684355.1"/>
    <property type="molecule type" value="Genomic_DNA"/>
</dbReference>
<proteinExistence type="predicted"/>
<dbReference type="AlphaFoldDB" id="A0AAV2NYD4"/>
<organism evidence="1 2">
    <name type="scientific">Lasius platythorax</name>
    <dbReference type="NCBI Taxonomy" id="488582"/>
    <lineage>
        <taxon>Eukaryota</taxon>
        <taxon>Metazoa</taxon>
        <taxon>Ecdysozoa</taxon>
        <taxon>Arthropoda</taxon>
        <taxon>Hexapoda</taxon>
        <taxon>Insecta</taxon>
        <taxon>Pterygota</taxon>
        <taxon>Neoptera</taxon>
        <taxon>Endopterygota</taxon>
        <taxon>Hymenoptera</taxon>
        <taxon>Apocrita</taxon>
        <taxon>Aculeata</taxon>
        <taxon>Formicoidea</taxon>
        <taxon>Formicidae</taxon>
        <taxon>Formicinae</taxon>
        <taxon>Lasius</taxon>
        <taxon>Lasius</taxon>
    </lineage>
</organism>
<keyword evidence="2" id="KW-1185">Reference proteome</keyword>
<protein>
    <submittedName>
        <fullName evidence="1">Uncharacterized protein</fullName>
    </submittedName>
</protein>
<accession>A0AAV2NYD4</accession>
<name>A0AAV2NYD4_9HYME</name>
<gene>
    <name evidence="1" type="ORF">LPLAT_LOCUS9998</name>
</gene>
<sequence length="101" mass="11341">MSNLESLGTLAELVTLVPSCGSDATTKILRNTIHLVYLYTMAETLLFRLVLECSKIANTPHIKIYAGKYNIKVLDCMKLLCISTRNDYVETCVVSYKLDFS</sequence>
<dbReference type="Proteomes" id="UP001497644">
    <property type="component" value="Chromosome 5"/>
</dbReference>